<accession>A0ABV3EKQ6</accession>
<dbReference type="EMBL" id="JBEZNA010000008">
    <property type="protein sequence ID" value="MEU9576769.1"/>
    <property type="molecule type" value="Genomic_DNA"/>
</dbReference>
<proteinExistence type="predicted"/>
<comment type="caution">
    <text evidence="2">The sequence shown here is derived from an EMBL/GenBank/DDBJ whole genome shotgun (WGS) entry which is preliminary data.</text>
</comment>
<protein>
    <submittedName>
        <fullName evidence="2">Uncharacterized protein</fullName>
    </submittedName>
</protein>
<evidence type="ECO:0000313" key="3">
    <source>
        <dbReference type="Proteomes" id="UP001551584"/>
    </source>
</evidence>
<evidence type="ECO:0000313" key="2">
    <source>
        <dbReference type="EMBL" id="MEU9576769.1"/>
    </source>
</evidence>
<dbReference type="Proteomes" id="UP001551584">
    <property type="component" value="Unassembled WGS sequence"/>
</dbReference>
<gene>
    <name evidence="2" type="ORF">AB0D95_05725</name>
</gene>
<name>A0ABV3EKQ6_9ACTN</name>
<organism evidence="2 3">
    <name type="scientific">Streptomyces chilikensis</name>
    <dbReference type="NCBI Taxonomy" id="1194079"/>
    <lineage>
        <taxon>Bacteria</taxon>
        <taxon>Bacillati</taxon>
        <taxon>Actinomycetota</taxon>
        <taxon>Actinomycetes</taxon>
        <taxon>Kitasatosporales</taxon>
        <taxon>Streptomycetaceae</taxon>
        <taxon>Streptomyces</taxon>
    </lineage>
</organism>
<keyword evidence="3" id="KW-1185">Reference proteome</keyword>
<evidence type="ECO:0000256" key="1">
    <source>
        <dbReference type="SAM" id="MobiDB-lite"/>
    </source>
</evidence>
<sequence length="144" mass="15361">MAWDEWERIKADVASGDGNRMRLNQLAPAGGGGSAPDLASSPAQKKAAAKAIDEVLLPAALRDGKHAAETTKAAVKEFAARDGEGWDSSSALDKVGRTWERQVKSLLDRLAAESKALRKTTVVLHDNDLDTAARISQPSAVDHY</sequence>
<feature type="region of interest" description="Disordered" evidence="1">
    <location>
        <begin position="17"/>
        <end position="45"/>
    </location>
</feature>
<reference evidence="2 3" key="1">
    <citation type="submission" date="2024-06" db="EMBL/GenBank/DDBJ databases">
        <title>The Natural Products Discovery Center: Release of the First 8490 Sequenced Strains for Exploring Actinobacteria Biosynthetic Diversity.</title>
        <authorList>
            <person name="Kalkreuter E."/>
            <person name="Kautsar S.A."/>
            <person name="Yang D."/>
            <person name="Bader C.D."/>
            <person name="Teijaro C.N."/>
            <person name="Fluegel L."/>
            <person name="Davis C.M."/>
            <person name="Simpson J.R."/>
            <person name="Lauterbach L."/>
            <person name="Steele A.D."/>
            <person name="Gui C."/>
            <person name="Meng S."/>
            <person name="Li G."/>
            <person name="Viehrig K."/>
            <person name="Ye F."/>
            <person name="Su P."/>
            <person name="Kiefer A.F."/>
            <person name="Nichols A."/>
            <person name="Cepeda A.J."/>
            <person name="Yan W."/>
            <person name="Fan B."/>
            <person name="Jiang Y."/>
            <person name="Adhikari A."/>
            <person name="Zheng C.-J."/>
            <person name="Schuster L."/>
            <person name="Cowan T.M."/>
            <person name="Smanski M.J."/>
            <person name="Chevrette M.G."/>
            <person name="De Carvalho L.P.S."/>
            <person name="Shen B."/>
        </authorList>
    </citation>
    <scope>NUCLEOTIDE SEQUENCE [LARGE SCALE GENOMIC DNA]</scope>
    <source>
        <strain evidence="2 3">NPDC048117</strain>
    </source>
</reference>
<dbReference type="RefSeq" id="WP_359269330.1">
    <property type="nucleotide sequence ID" value="NZ_JBEZNA010000008.1"/>
</dbReference>